<organism evidence="2">
    <name type="scientific">Anguilla anguilla</name>
    <name type="common">European freshwater eel</name>
    <name type="synonym">Muraena anguilla</name>
    <dbReference type="NCBI Taxonomy" id="7936"/>
    <lineage>
        <taxon>Eukaryota</taxon>
        <taxon>Metazoa</taxon>
        <taxon>Chordata</taxon>
        <taxon>Craniata</taxon>
        <taxon>Vertebrata</taxon>
        <taxon>Euteleostomi</taxon>
        <taxon>Actinopterygii</taxon>
        <taxon>Neopterygii</taxon>
        <taxon>Teleostei</taxon>
        <taxon>Anguilliformes</taxon>
        <taxon>Anguillidae</taxon>
        <taxon>Anguilla</taxon>
    </lineage>
</organism>
<proteinExistence type="predicted"/>
<keyword evidence="1" id="KW-0812">Transmembrane</keyword>
<reference evidence="2" key="2">
    <citation type="journal article" date="2015" name="Fish Shellfish Immunol.">
        <title>Early steps in the European eel (Anguilla anguilla)-Vibrio vulnificus interaction in the gills: Role of the RtxA13 toxin.</title>
        <authorList>
            <person name="Callol A."/>
            <person name="Pajuelo D."/>
            <person name="Ebbesson L."/>
            <person name="Teles M."/>
            <person name="MacKenzie S."/>
            <person name="Amaro C."/>
        </authorList>
    </citation>
    <scope>NUCLEOTIDE SEQUENCE</scope>
</reference>
<dbReference type="EMBL" id="GBXM01065004">
    <property type="protein sequence ID" value="JAH43573.1"/>
    <property type="molecule type" value="Transcribed_RNA"/>
</dbReference>
<reference evidence="2" key="1">
    <citation type="submission" date="2014-11" db="EMBL/GenBank/DDBJ databases">
        <authorList>
            <person name="Amaro Gonzalez C."/>
        </authorList>
    </citation>
    <scope>NUCLEOTIDE SEQUENCE</scope>
</reference>
<keyword evidence="1" id="KW-1133">Transmembrane helix</keyword>
<dbReference type="EMBL" id="GBXM01068665">
    <property type="protein sequence ID" value="JAH39912.1"/>
    <property type="molecule type" value="Transcribed_RNA"/>
</dbReference>
<evidence type="ECO:0000313" key="2">
    <source>
        <dbReference type="EMBL" id="JAH43573.1"/>
    </source>
</evidence>
<dbReference type="AlphaFoldDB" id="A0A0E9SSR1"/>
<evidence type="ECO:0000256" key="1">
    <source>
        <dbReference type="SAM" id="Phobius"/>
    </source>
</evidence>
<name>A0A0E9SSR1_ANGAN</name>
<accession>A0A0E9SSR1</accession>
<protein>
    <submittedName>
        <fullName evidence="2">Uncharacterized protein</fullName>
    </submittedName>
</protein>
<feature type="transmembrane region" description="Helical" evidence="1">
    <location>
        <begin position="9"/>
        <end position="31"/>
    </location>
</feature>
<keyword evidence="1" id="KW-0472">Membrane</keyword>
<sequence length="35" mass="3588">MSWANSVRTVLLVCSTMMLGVVVSTVSLPALPGPA</sequence>